<sequence>MDRCKIDQEKIKRILIKRGYKNGEPPRGYEIHHIKPVEEGGKDTPGNVRVIKRIKHQQIHINKRKANKI</sequence>
<proteinExistence type="predicted"/>
<dbReference type="CDD" id="cd00085">
    <property type="entry name" value="HNHc"/>
    <property type="match status" value="1"/>
</dbReference>
<dbReference type="EMBL" id="PCRE01000007">
    <property type="protein sequence ID" value="PIP15298.1"/>
    <property type="molecule type" value="Genomic_DNA"/>
</dbReference>
<dbReference type="GO" id="GO:0004519">
    <property type="term" value="F:endonuclease activity"/>
    <property type="evidence" value="ECO:0007669"/>
    <property type="project" value="InterPro"/>
</dbReference>
<comment type="caution">
    <text evidence="2">The sequence shown here is derived from an EMBL/GenBank/DDBJ whole genome shotgun (WGS) entry which is preliminary data.</text>
</comment>
<dbReference type="Proteomes" id="UP000231025">
    <property type="component" value="Unassembled WGS sequence"/>
</dbReference>
<dbReference type="AlphaFoldDB" id="A0A2G9Y7S6"/>
<accession>A0A2G9Y7S6</accession>
<dbReference type="InterPro" id="IPR002711">
    <property type="entry name" value="HNH"/>
</dbReference>
<name>A0A2G9Y7S6_9BACT</name>
<protein>
    <recommendedName>
        <fullName evidence="1">HNH nuclease domain-containing protein</fullName>
    </recommendedName>
</protein>
<dbReference type="InterPro" id="IPR003615">
    <property type="entry name" value="HNH_nuc"/>
</dbReference>
<gene>
    <name evidence="2" type="ORF">COX47_00445</name>
</gene>
<reference evidence="2 3" key="1">
    <citation type="submission" date="2017-09" db="EMBL/GenBank/DDBJ databases">
        <title>Depth-based differentiation of microbial function through sediment-hosted aquifers and enrichment of novel symbionts in the deep terrestrial subsurface.</title>
        <authorList>
            <person name="Probst A.J."/>
            <person name="Ladd B."/>
            <person name="Jarett J.K."/>
            <person name="Geller-Mcgrath D.E."/>
            <person name="Sieber C.M."/>
            <person name="Emerson J.B."/>
            <person name="Anantharaman K."/>
            <person name="Thomas B.C."/>
            <person name="Malmstrom R."/>
            <person name="Stieglmeier M."/>
            <person name="Klingl A."/>
            <person name="Woyke T."/>
            <person name="Ryan C.M."/>
            <person name="Banfield J.F."/>
        </authorList>
    </citation>
    <scope>NUCLEOTIDE SEQUENCE [LARGE SCALE GENOMIC DNA]</scope>
    <source>
        <strain evidence="2">CG23_combo_of_CG06-09_8_20_14_all_35_49</strain>
    </source>
</reference>
<organism evidence="2 3">
    <name type="scientific">Candidatus Roizmanbacteria bacterium CG23_combo_of_CG06-09_8_20_14_all_35_49</name>
    <dbReference type="NCBI Taxonomy" id="1974863"/>
    <lineage>
        <taxon>Bacteria</taxon>
        <taxon>Candidatus Roizmaniibacteriota</taxon>
    </lineage>
</organism>
<evidence type="ECO:0000259" key="1">
    <source>
        <dbReference type="SMART" id="SM00507"/>
    </source>
</evidence>
<evidence type="ECO:0000313" key="2">
    <source>
        <dbReference type="EMBL" id="PIP15298.1"/>
    </source>
</evidence>
<dbReference type="GO" id="GO:0003676">
    <property type="term" value="F:nucleic acid binding"/>
    <property type="evidence" value="ECO:0007669"/>
    <property type="project" value="InterPro"/>
</dbReference>
<dbReference type="GO" id="GO:0008270">
    <property type="term" value="F:zinc ion binding"/>
    <property type="evidence" value="ECO:0007669"/>
    <property type="project" value="InterPro"/>
</dbReference>
<dbReference type="SMART" id="SM00507">
    <property type="entry name" value="HNHc"/>
    <property type="match status" value="1"/>
</dbReference>
<evidence type="ECO:0000313" key="3">
    <source>
        <dbReference type="Proteomes" id="UP000231025"/>
    </source>
</evidence>
<dbReference type="Pfam" id="PF01844">
    <property type="entry name" value="HNH"/>
    <property type="match status" value="1"/>
</dbReference>
<feature type="domain" description="HNH nuclease" evidence="1">
    <location>
        <begin position="10"/>
        <end position="57"/>
    </location>
</feature>